<reference evidence="8" key="1">
    <citation type="journal article" date="2015" name="MBio">
        <title>Genomics and Transcriptomics Analyses of the Oil-Accumulating Basidiomycete Yeast Trichosporon oleaginosus: Insights into Substrate Utilization and Alternative Evolutionary Trajectories of Fungal Mating Systems.</title>
        <authorList>
            <person name="Kourist R."/>
            <person name="Bracharz F."/>
            <person name="Lorenzen J."/>
            <person name="Kracht O.N."/>
            <person name="Chovatia M."/>
            <person name="Daum C."/>
            <person name="Deshpande S."/>
            <person name="Lipzen A."/>
            <person name="Nolan M."/>
            <person name="Ohm R.A."/>
            <person name="Grigoriev I.V."/>
            <person name="Sun S."/>
            <person name="Heitman J."/>
            <person name="Bruck T."/>
            <person name="Nowrousian M."/>
        </authorList>
    </citation>
    <scope>NUCLEOTIDE SEQUENCE</scope>
    <source>
        <strain evidence="8">ATCC 20508</strain>
        <strain evidence="9">ATCC 20509</strain>
    </source>
</reference>
<evidence type="ECO:0000256" key="4">
    <source>
        <dbReference type="ARBA" id="ARBA00023242"/>
    </source>
</evidence>
<evidence type="ECO:0000259" key="7">
    <source>
        <dbReference type="PROSITE" id="PS50071"/>
    </source>
</evidence>
<gene>
    <name evidence="8" type="primary">Sxi1</name>
    <name evidence="10" type="ORF">CC85DRAFT_175080</name>
</gene>
<accession>A0A0J0XFN8</accession>
<evidence type="ECO:0000256" key="2">
    <source>
        <dbReference type="ARBA" id="ARBA00023125"/>
    </source>
</evidence>
<dbReference type="GeneID" id="28980338"/>
<evidence type="ECO:0000256" key="6">
    <source>
        <dbReference type="SAM" id="MobiDB-lite"/>
    </source>
</evidence>
<dbReference type="AlphaFoldDB" id="A0A0J0XFN8"/>
<proteinExistence type="inferred from homology"/>
<evidence type="ECO:0000256" key="1">
    <source>
        <dbReference type="ARBA" id="ARBA00005800"/>
    </source>
</evidence>
<comment type="similarity">
    <text evidence="1">Belongs to the TALE/M-ATYP homeobox family.</text>
</comment>
<evidence type="ECO:0000313" key="10">
    <source>
        <dbReference type="EMBL" id="KLT39883.1"/>
    </source>
</evidence>
<evidence type="ECO:0000313" key="9">
    <source>
        <dbReference type="EMBL" id="AKN79249.1"/>
    </source>
</evidence>
<dbReference type="Gene3D" id="1.10.10.60">
    <property type="entry name" value="Homeodomain-like"/>
    <property type="match status" value="1"/>
</dbReference>
<dbReference type="GO" id="GO:0005634">
    <property type="term" value="C:nucleus"/>
    <property type="evidence" value="ECO:0007669"/>
    <property type="project" value="UniProtKB-SubCell"/>
</dbReference>
<dbReference type="GO" id="GO:0003677">
    <property type="term" value="F:DNA binding"/>
    <property type="evidence" value="ECO:0007669"/>
    <property type="project" value="UniProtKB-UniRule"/>
</dbReference>
<dbReference type="SUPFAM" id="SSF46689">
    <property type="entry name" value="Homeodomain-like"/>
    <property type="match status" value="1"/>
</dbReference>
<sequence>MEPFACCISLFHRSLHGNVKNLAITQIFRPSLKEFGVETGSAHAGHHIVASLALCSICSLSCASTLRHRPLATHCRRLFARSLGVFISLEVLICPSISIVTSVNKPSPCRMSITDTDTLVANIMAQAVKDTIRRLEVIVATYTDTSSDSARTSGSNKTDDSRDATRHLRAWFKNNLDHPYPSLSLRQRFASELGVPVRNINAQFTNWRRRTGWSHIRKAWAGNSHQGMVLLLSRYASGEEARPDVRAAIRRMAEYLEEDPARQWIGSILSTRAEGLSSPTSRSSSLTLVSYQLGTPRFSTRSPSLDSSADVARHAADTEVVVDHRSFVSVSQSEAEHTPGSLTQPTRKRRRSIPPTDSELRITRKQQ</sequence>
<reference evidence="10 11" key="2">
    <citation type="submission" date="2015-03" db="EMBL/GenBank/DDBJ databases">
        <title>Genomics and transcriptomics of the oil-accumulating basidiomycete yeast T. oleaginosus allow insights into substrate utilization and the diverse evolutionary trajectories of mating systems in fungi.</title>
        <authorList>
            <consortium name="DOE Joint Genome Institute"/>
            <person name="Kourist R."/>
            <person name="Kracht O."/>
            <person name="Bracharz F."/>
            <person name="Lipzen A."/>
            <person name="Nolan M."/>
            <person name="Ohm R."/>
            <person name="Grigoriev I."/>
            <person name="Sun S."/>
            <person name="Heitman J."/>
            <person name="Bruck T."/>
            <person name="Nowrousian M."/>
        </authorList>
    </citation>
    <scope>NUCLEOTIDE SEQUENCE [LARGE SCALE GENOMIC DNA]</scope>
    <source>
        <strain evidence="10 11">IBC0246</strain>
    </source>
</reference>
<dbReference type="Proteomes" id="UP000053611">
    <property type="component" value="Unassembled WGS sequence"/>
</dbReference>
<evidence type="ECO:0000256" key="3">
    <source>
        <dbReference type="ARBA" id="ARBA00023155"/>
    </source>
</evidence>
<keyword evidence="11" id="KW-1185">Reference proteome</keyword>
<dbReference type="SMART" id="SM00389">
    <property type="entry name" value="HOX"/>
    <property type="match status" value="1"/>
</dbReference>
<comment type="subcellular location">
    <subcellularLocation>
        <location evidence="5">Nucleus</location>
    </subcellularLocation>
</comment>
<protein>
    <submittedName>
        <fullName evidence="8">SXI1</fullName>
    </submittedName>
</protein>
<feature type="region of interest" description="Disordered" evidence="6">
    <location>
        <begin position="329"/>
        <end position="367"/>
    </location>
</feature>
<dbReference type="EMBL" id="KQ087246">
    <property type="protein sequence ID" value="KLT39883.1"/>
    <property type="molecule type" value="Genomic_DNA"/>
</dbReference>
<evidence type="ECO:0000313" key="8">
    <source>
        <dbReference type="EMBL" id="AKN79248.1"/>
    </source>
</evidence>
<organism evidence="10 11">
    <name type="scientific">Cutaneotrichosporon oleaginosum</name>
    <dbReference type="NCBI Taxonomy" id="879819"/>
    <lineage>
        <taxon>Eukaryota</taxon>
        <taxon>Fungi</taxon>
        <taxon>Dikarya</taxon>
        <taxon>Basidiomycota</taxon>
        <taxon>Agaricomycotina</taxon>
        <taxon>Tremellomycetes</taxon>
        <taxon>Trichosporonales</taxon>
        <taxon>Trichosporonaceae</taxon>
        <taxon>Cutaneotrichosporon</taxon>
    </lineage>
</organism>
<evidence type="ECO:0000313" key="11">
    <source>
        <dbReference type="Proteomes" id="UP000053611"/>
    </source>
</evidence>
<dbReference type="GO" id="GO:0006355">
    <property type="term" value="P:regulation of DNA-templated transcription"/>
    <property type="evidence" value="ECO:0007669"/>
    <property type="project" value="InterPro"/>
</dbReference>
<dbReference type="InterPro" id="IPR009057">
    <property type="entry name" value="Homeodomain-like_sf"/>
</dbReference>
<name>A0A0J0XFN8_9TREE</name>
<dbReference type="STRING" id="879819.A0A0J0XFN8"/>
<dbReference type="PROSITE" id="PS50071">
    <property type="entry name" value="HOMEOBOX_2"/>
    <property type="match status" value="1"/>
</dbReference>
<dbReference type="EMBL" id="KM821410">
    <property type="protein sequence ID" value="AKN79249.1"/>
    <property type="molecule type" value="Genomic_DNA"/>
</dbReference>
<dbReference type="EMBL" id="KM821409">
    <property type="protein sequence ID" value="AKN79248.1"/>
    <property type="molecule type" value="Genomic_DNA"/>
</dbReference>
<dbReference type="InterPro" id="IPR001356">
    <property type="entry name" value="HD"/>
</dbReference>
<feature type="DNA-binding region" description="Homeobox" evidence="5">
    <location>
        <begin position="153"/>
        <end position="215"/>
    </location>
</feature>
<dbReference type="CDD" id="cd00086">
    <property type="entry name" value="homeodomain"/>
    <property type="match status" value="1"/>
</dbReference>
<evidence type="ECO:0000256" key="5">
    <source>
        <dbReference type="PROSITE-ProRule" id="PRU00108"/>
    </source>
</evidence>
<keyword evidence="2 5" id="KW-0238">DNA-binding</keyword>
<feature type="compositionally biased region" description="Basic and acidic residues" evidence="6">
    <location>
        <begin position="358"/>
        <end position="367"/>
    </location>
</feature>
<dbReference type="Pfam" id="PF05920">
    <property type="entry name" value="Homeobox_KN"/>
    <property type="match status" value="1"/>
</dbReference>
<dbReference type="InterPro" id="IPR008422">
    <property type="entry name" value="KN_HD"/>
</dbReference>
<keyword evidence="3 5" id="KW-0371">Homeobox</keyword>
<feature type="domain" description="Homeobox" evidence="7">
    <location>
        <begin position="151"/>
        <end position="214"/>
    </location>
</feature>
<keyword evidence="4 5" id="KW-0539">Nucleus</keyword>
<dbReference type="OrthoDB" id="2595030at2759"/>